<dbReference type="SUPFAM" id="SSF46565">
    <property type="entry name" value="Chaperone J-domain"/>
    <property type="match status" value="1"/>
</dbReference>
<evidence type="ECO:0000313" key="5">
    <source>
        <dbReference type="Proteomes" id="UP000316921"/>
    </source>
</evidence>
<keyword evidence="2" id="KW-1133">Transmembrane helix</keyword>
<dbReference type="RefSeq" id="WP_145064418.1">
    <property type="nucleotide sequence ID" value="NZ_CP036287.1"/>
</dbReference>
<dbReference type="InterPro" id="IPR001623">
    <property type="entry name" value="DnaJ_domain"/>
</dbReference>
<dbReference type="PROSITE" id="PS50076">
    <property type="entry name" value="DNAJ_2"/>
    <property type="match status" value="1"/>
</dbReference>
<sequence length="527" mass="59041">MSAAEEAPEPDWNLLPDDPLGFFGLSSPLDQRELKRAYNRLVRRHKPERDPEGFQRIRAAFEQLRQGPTDQPSFEAPPQVARANRDAELRRAELHGERDDAAETAWPAEPGQSSPARQFFIDSLRRDIAAPDSAPSFDDLLVQALDRWPDDGVLHFLVWKRARGEDDPGDLLAFLERVQRVLGSRPLLRGVCDHLMRTASGADPDPWQEFVDRLADDPELRFDRSRVSFLLTILPTATWIAERTWVEARLAEVDEELGFDDDSRLIDVALLLDYQAERQAFVAPSGRRHGVHPLVAELDELLRELSGPARPRVDERVVALLVQVADDPRPLLDAVGSGRPGSGRFVPAFVHLAAQALDRTDAEEREPIGFSSQQADELVEAFLARTERARTDSLSSLLRSALLGLSSLAAIVLVFRIGSDLGDVLVEAMPDWLAQALAYVSAVAILGLLWLFAKVRIDGLFGRHLWRRWWRPMLHEFVIRSGLPATEILARFEGFSSPPLTISEQLSIHAADDEVLAISELARRVVR</sequence>
<keyword evidence="5" id="KW-1185">Reference proteome</keyword>
<accession>A0A518BHY1</accession>
<dbReference type="Proteomes" id="UP000316921">
    <property type="component" value="Chromosome"/>
</dbReference>
<evidence type="ECO:0000256" key="2">
    <source>
        <dbReference type="SAM" id="Phobius"/>
    </source>
</evidence>
<keyword evidence="2" id="KW-0472">Membrane</keyword>
<name>A0A518BHY1_9BACT</name>
<feature type="transmembrane region" description="Helical" evidence="2">
    <location>
        <begin position="397"/>
        <end position="417"/>
    </location>
</feature>
<dbReference type="CDD" id="cd06257">
    <property type="entry name" value="DnaJ"/>
    <property type="match status" value="1"/>
</dbReference>
<protein>
    <recommendedName>
        <fullName evidence="3">J domain-containing protein</fullName>
    </recommendedName>
</protein>
<feature type="transmembrane region" description="Helical" evidence="2">
    <location>
        <begin position="432"/>
        <end position="453"/>
    </location>
</feature>
<evidence type="ECO:0000313" key="4">
    <source>
        <dbReference type="EMBL" id="QDU66597.1"/>
    </source>
</evidence>
<dbReference type="EMBL" id="CP036287">
    <property type="protein sequence ID" value="QDU66597.1"/>
    <property type="molecule type" value="Genomic_DNA"/>
</dbReference>
<dbReference type="SMART" id="SM00271">
    <property type="entry name" value="DnaJ"/>
    <property type="match status" value="1"/>
</dbReference>
<evidence type="ECO:0000256" key="1">
    <source>
        <dbReference type="SAM" id="MobiDB-lite"/>
    </source>
</evidence>
<feature type="domain" description="J" evidence="3">
    <location>
        <begin position="18"/>
        <end position="89"/>
    </location>
</feature>
<keyword evidence="2" id="KW-0812">Transmembrane</keyword>
<feature type="region of interest" description="Disordered" evidence="1">
    <location>
        <begin position="94"/>
        <end position="113"/>
    </location>
</feature>
<organism evidence="4 5">
    <name type="scientific">Engelhardtia mirabilis</name>
    <dbReference type="NCBI Taxonomy" id="2528011"/>
    <lineage>
        <taxon>Bacteria</taxon>
        <taxon>Pseudomonadati</taxon>
        <taxon>Planctomycetota</taxon>
        <taxon>Planctomycetia</taxon>
        <taxon>Planctomycetia incertae sedis</taxon>
        <taxon>Engelhardtia</taxon>
    </lineage>
</organism>
<reference evidence="4 5" key="1">
    <citation type="submission" date="2019-02" db="EMBL/GenBank/DDBJ databases">
        <title>Deep-cultivation of Planctomycetes and their phenomic and genomic characterization uncovers novel biology.</title>
        <authorList>
            <person name="Wiegand S."/>
            <person name="Jogler M."/>
            <person name="Boedeker C."/>
            <person name="Pinto D."/>
            <person name="Vollmers J."/>
            <person name="Rivas-Marin E."/>
            <person name="Kohn T."/>
            <person name="Peeters S.H."/>
            <person name="Heuer A."/>
            <person name="Rast P."/>
            <person name="Oberbeckmann S."/>
            <person name="Bunk B."/>
            <person name="Jeske O."/>
            <person name="Meyerdierks A."/>
            <person name="Storesund J.E."/>
            <person name="Kallscheuer N."/>
            <person name="Luecker S."/>
            <person name="Lage O.M."/>
            <person name="Pohl T."/>
            <person name="Merkel B.J."/>
            <person name="Hornburger P."/>
            <person name="Mueller R.-W."/>
            <person name="Bruemmer F."/>
            <person name="Labrenz M."/>
            <person name="Spormann A.M."/>
            <person name="Op den Camp H."/>
            <person name="Overmann J."/>
            <person name="Amann R."/>
            <person name="Jetten M.S.M."/>
            <person name="Mascher T."/>
            <person name="Medema M.H."/>
            <person name="Devos D.P."/>
            <person name="Kaster A.-K."/>
            <person name="Ovreas L."/>
            <person name="Rohde M."/>
            <person name="Galperin M.Y."/>
            <person name="Jogler C."/>
        </authorList>
    </citation>
    <scope>NUCLEOTIDE SEQUENCE [LARGE SCALE GENOMIC DNA]</scope>
    <source>
        <strain evidence="4 5">Pla133</strain>
    </source>
</reference>
<proteinExistence type="predicted"/>
<evidence type="ECO:0000259" key="3">
    <source>
        <dbReference type="PROSITE" id="PS50076"/>
    </source>
</evidence>
<gene>
    <name evidence="4" type="ORF">Pla133_16730</name>
</gene>
<dbReference type="AlphaFoldDB" id="A0A518BHY1"/>
<dbReference type="KEGG" id="pbap:Pla133_16730"/>
<dbReference type="InterPro" id="IPR036869">
    <property type="entry name" value="J_dom_sf"/>
</dbReference>